<evidence type="ECO:0000313" key="1">
    <source>
        <dbReference type="Proteomes" id="UP000887580"/>
    </source>
</evidence>
<organism evidence="1 2">
    <name type="scientific">Panagrolaimus sp. PS1159</name>
    <dbReference type="NCBI Taxonomy" id="55785"/>
    <lineage>
        <taxon>Eukaryota</taxon>
        <taxon>Metazoa</taxon>
        <taxon>Ecdysozoa</taxon>
        <taxon>Nematoda</taxon>
        <taxon>Chromadorea</taxon>
        <taxon>Rhabditida</taxon>
        <taxon>Tylenchina</taxon>
        <taxon>Panagrolaimomorpha</taxon>
        <taxon>Panagrolaimoidea</taxon>
        <taxon>Panagrolaimidae</taxon>
        <taxon>Panagrolaimus</taxon>
    </lineage>
</organism>
<dbReference type="WBParaSite" id="PS1159_v2.g17303.t1">
    <property type="protein sequence ID" value="PS1159_v2.g17303.t1"/>
    <property type="gene ID" value="PS1159_v2.g17303"/>
</dbReference>
<reference evidence="2" key="1">
    <citation type="submission" date="2022-11" db="UniProtKB">
        <authorList>
            <consortium name="WormBaseParasite"/>
        </authorList>
    </citation>
    <scope>IDENTIFICATION</scope>
</reference>
<dbReference type="Proteomes" id="UP000887580">
    <property type="component" value="Unplaced"/>
</dbReference>
<sequence>MLEILFILKLDAKLSRILLLKDALISPTIRFGFLLIEWAAHGIPWLIVAGFGTLFVIRKQYPLRFQWKWCVLLFGVLLDLAAVGIFKISFQRNRPPYNEDDQVLIF</sequence>
<accession>A0AC35FGM1</accession>
<proteinExistence type="predicted"/>
<evidence type="ECO:0000313" key="2">
    <source>
        <dbReference type="WBParaSite" id="PS1159_v2.g17303.t1"/>
    </source>
</evidence>
<protein>
    <submittedName>
        <fullName evidence="2">Uncharacterized protein</fullName>
    </submittedName>
</protein>
<name>A0AC35FGM1_9BILA</name>